<dbReference type="InterPro" id="IPR050817">
    <property type="entry name" value="DjlA_DnaK_co-chaperone"/>
</dbReference>
<feature type="domain" description="J" evidence="2">
    <location>
        <begin position="5"/>
        <end position="75"/>
    </location>
</feature>
<dbReference type="CDD" id="cd06257">
    <property type="entry name" value="DnaJ"/>
    <property type="match status" value="1"/>
</dbReference>
<keyword evidence="5" id="KW-1185">Reference proteome</keyword>
<feature type="region of interest" description="Disordered" evidence="1">
    <location>
        <begin position="88"/>
        <end position="135"/>
    </location>
</feature>
<dbReference type="SMART" id="SM00271">
    <property type="entry name" value="DnaJ"/>
    <property type="match status" value="1"/>
</dbReference>
<feature type="region of interest" description="Disordered" evidence="1">
    <location>
        <begin position="182"/>
        <end position="209"/>
    </location>
</feature>
<proteinExistence type="predicted"/>
<dbReference type="GO" id="GO:0005783">
    <property type="term" value="C:endoplasmic reticulum"/>
    <property type="evidence" value="ECO:0007669"/>
    <property type="project" value="UniProtKB-ARBA"/>
</dbReference>
<feature type="compositionally biased region" description="Basic and acidic residues" evidence="1">
    <location>
        <begin position="182"/>
        <end position="198"/>
    </location>
</feature>
<evidence type="ECO:0000259" key="2">
    <source>
        <dbReference type="PROSITE" id="PS50076"/>
    </source>
</evidence>
<dbReference type="SUPFAM" id="SSF46565">
    <property type="entry name" value="Chaperone J-domain"/>
    <property type="match status" value="1"/>
</dbReference>
<reference evidence="3" key="1">
    <citation type="submission" date="2023-07" db="EMBL/GenBank/DDBJ databases">
        <title>A chromosome-level genome assembly of Lolium multiflorum.</title>
        <authorList>
            <person name="Chen Y."/>
            <person name="Copetti D."/>
            <person name="Kolliker R."/>
            <person name="Studer B."/>
        </authorList>
    </citation>
    <scope>NUCLEOTIDE SEQUENCE</scope>
    <source>
        <strain evidence="3">02402/16</strain>
        <tissue evidence="3">Leaf</tissue>
    </source>
</reference>
<gene>
    <name evidence="3" type="ORF">QYE76_048385</name>
    <name evidence="4" type="ORF">QYE76_052539</name>
</gene>
<organism evidence="3 5">
    <name type="scientific">Lolium multiflorum</name>
    <name type="common">Italian ryegrass</name>
    <name type="synonym">Lolium perenne subsp. multiflorum</name>
    <dbReference type="NCBI Taxonomy" id="4521"/>
    <lineage>
        <taxon>Eukaryota</taxon>
        <taxon>Viridiplantae</taxon>
        <taxon>Streptophyta</taxon>
        <taxon>Embryophyta</taxon>
        <taxon>Tracheophyta</taxon>
        <taxon>Spermatophyta</taxon>
        <taxon>Magnoliopsida</taxon>
        <taxon>Liliopsida</taxon>
        <taxon>Poales</taxon>
        <taxon>Poaceae</taxon>
        <taxon>BOP clade</taxon>
        <taxon>Pooideae</taxon>
        <taxon>Poodae</taxon>
        <taxon>Poeae</taxon>
        <taxon>Poeae Chloroplast Group 2 (Poeae type)</taxon>
        <taxon>Loliodinae</taxon>
        <taxon>Loliinae</taxon>
        <taxon>Lolium</taxon>
    </lineage>
</organism>
<dbReference type="InterPro" id="IPR036869">
    <property type="entry name" value="J_dom_sf"/>
</dbReference>
<dbReference type="Proteomes" id="UP001231189">
    <property type="component" value="Unassembled WGS sequence"/>
</dbReference>
<evidence type="ECO:0000313" key="3">
    <source>
        <dbReference type="EMBL" id="KAK1660226.1"/>
    </source>
</evidence>
<dbReference type="PRINTS" id="PR00625">
    <property type="entry name" value="JDOMAIN"/>
</dbReference>
<sequence length="209" mass="23538">MGESDHYKTLGLRRDATKAQVKAAFSRLALLHHPDRHARADAATRAEATRRFRLAYDAYHVLYDDTRRAEYDLRTAPSPSSAWSRFGYGGGKSRSSSASASTSTSSGDRYGGTSSSSSPDPGRRRYRHGGYQDWPSATRRGNESLGVWMKANWWPLLYCALRTVELVVDGCRKYNTWKSSRKESIEKEAAKSKEKMGDEPLEEEEYVVV</sequence>
<dbReference type="EMBL" id="JAUUTY010000003">
    <property type="protein sequence ID" value="KAK1664380.1"/>
    <property type="molecule type" value="Genomic_DNA"/>
</dbReference>
<evidence type="ECO:0000313" key="4">
    <source>
        <dbReference type="EMBL" id="KAK1664380.1"/>
    </source>
</evidence>
<feature type="compositionally biased region" description="Acidic residues" evidence="1">
    <location>
        <begin position="199"/>
        <end position="209"/>
    </location>
</feature>
<feature type="compositionally biased region" description="Low complexity" evidence="1">
    <location>
        <begin position="93"/>
        <end position="120"/>
    </location>
</feature>
<dbReference type="InterPro" id="IPR001623">
    <property type="entry name" value="DnaJ_domain"/>
</dbReference>
<comment type="caution">
    <text evidence="3">The sequence shown here is derived from an EMBL/GenBank/DDBJ whole genome shotgun (WGS) entry which is preliminary data.</text>
</comment>
<dbReference type="EMBL" id="JAUUTY010000003">
    <property type="protein sequence ID" value="KAK1660226.1"/>
    <property type="molecule type" value="Genomic_DNA"/>
</dbReference>
<dbReference type="PANTHER" id="PTHR24074">
    <property type="entry name" value="CO-CHAPERONE PROTEIN DJLA"/>
    <property type="match status" value="1"/>
</dbReference>
<name>A0AAD8SKR5_LOLMU</name>
<dbReference type="Gene3D" id="1.10.287.110">
    <property type="entry name" value="DnaJ domain"/>
    <property type="match status" value="1"/>
</dbReference>
<dbReference type="PROSITE" id="PS50076">
    <property type="entry name" value="DNAJ_2"/>
    <property type="match status" value="1"/>
</dbReference>
<dbReference type="AlphaFoldDB" id="A0AAD8SKR5"/>
<evidence type="ECO:0000256" key="1">
    <source>
        <dbReference type="SAM" id="MobiDB-lite"/>
    </source>
</evidence>
<protein>
    <recommendedName>
        <fullName evidence="2">J domain-containing protein</fullName>
    </recommendedName>
</protein>
<evidence type="ECO:0000313" key="5">
    <source>
        <dbReference type="Proteomes" id="UP001231189"/>
    </source>
</evidence>
<accession>A0AAD8SKR5</accession>
<dbReference type="Pfam" id="PF00226">
    <property type="entry name" value="DnaJ"/>
    <property type="match status" value="1"/>
</dbReference>